<comment type="caution">
    <text evidence="2">The sequence shown here is derived from an EMBL/GenBank/DDBJ whole genome shotgun (WGS) entry which is preliminary data.</text>
</comment>
<accession>A0A7X6KYG3</accession>
<dbReference type="RefSeq" id="WP_168631627.1">
    <property type="nucleotide sequence ID" value="NZ_BONL01000038.1"/>
</dbReference>
<dbReference type="AlphaFoldDB" id="A0A7X6KYG3"/>
<feature type="domain" description="EAL" evidence="1">
    <location>
        <begin position="120"/>
        <end position="227"/>
    </location>
</feature>
<gene>
    <name evidence="2" type="ORF">HGA03_17750</name>
</gene>
<name>A0A7X6KYG3_9CELL</name>
<dbReference type="InterPro" id="IPR001633">
    <property type="entry name" value="EAL_dom"/>
</dbReference>
<dbReference type="Gene3D" id="3.20.20.450">
    <property type="entry name" value="EAL domain"/>
    <property type="match status" value="1"/>
</dbReference>
<evidence type="ECO:0000313" key="3">
    <source>
        <dbReference type="Proteomes" id="UP000581206"/>
    </source>
</evidence>
<evidence type="ECO:0000313" key="2">
    <source>
        <dbReference type="EMBL" id="NKY24507.1"/>
    </source>
</evidence>
<dbReference type="EMBL" id="JAAXOX010000016">
    <property type="protein sequence ID" value="NKY24507.1"/>
    <property type="molecule type" value="Genomic_DNA"/>
</dbReference>
<dbReference type="Proteomes" id="UP000581206">
    <property type="component" value="Unassembled WGS sequence"/>
</dbReference>
<evidence type="ECO:0000259" key="1">
    <source>
        <dbReference type="Pfam" id="PF00563"/>
    </source>
</evidence>
<dbReference type="Pfam" id="PF00563">
    <property type="entry name" value="EAL"/>
    <property type="match status" value="1"/>
</dbReference>
<protein>
    <submittedName>
        <fullName evidence="2">EAL domain-containing protein</fullName>
    </submittedName>
</protein>
<proteinExistence type="predicted"/>
<dbReference type="InterPro" id="IPR035919">
    <property type="entry name" value="EAL_sf"/>
</dbReference>
<keyword evidence="3" id="KW-1185">Reference proteome</keyword>
<reference evidence="2 3" key="1">
    <citation type="submission" date="2020-04" db="EMBL/GenBank/DDBJ databases">
        <title>MicrobeNet Type strains.</title>
        <authorList>
            <person name="Nicholson A.C."/>
        </authorList>
    </citation>
    <scope>NUCLEOTIDE SEQUENCE [LARGE SCALE GENOMIC DNA]</scope>
    <source>
        <strain evidence="2 3">ATCC BAA-788</strain>
    </source>
</reference>
<organism evidence="2 3">
    <name type="scientific">Cellulomonas denverensis</name>
    <dbReference type="NCBI Taxonomy" id="264297"/>
    <lineage>
        <taxon>Bacteria</taxon>
        <taxon>Bacillati</taxon>
        <taxon>Actinomycetota</taxon>
        <taxon>Actinomycetes</taxon>
        <taxon>Micrococcales</taxon>
        <taxon>Cellulomonadaceae</taxon>
        <taxon>Cellulomonas</taxon>
    </lineage>
</organism>
<sequence length="251" mass="28120">MTRHEGELDRLLTADVESAFPTQLRQQWNAHVATERAVIGRQGIFSPRLHPFGYELAFRTPDALSGVDAAKWTDLQHERATSAVLRATFGRADVDEVGHGRWLFVRCPRAFLTGALPLPDRPDRLVVEIPAATRIDEEILQGVRRLREIGFRVAMSGFVSRPDQRMLLPQADFVKIDARDLDIEGEPVVELARSHGALLVAEFVETSTELRGSRQLGFDLYQGNLLERCLLLDRTASPLVGPDHDNIGRLI</sequence>
<dbReference type="SUPFAM" id="SSF141868">
    <property type="entry name" value="EAL domain-like"/>
    <property type="match status" value="1"/>
</dbReference>